<dbReference type="InterPro" id="IPR057651">
    <property type="entry name" value="Ig_TPPC8_C"/>
</dbReference>
<reference evidence="3" key="1">
    <citation type="submission" date="2015-05" db="UniProtKB">
        <authorList>
            <consortium name="EnsemblMetazoa"/>
        </authorList>
    </citation>
    <scope>IDENTIFICATION</scope>
</reference>
<feature type="domain" description="TPPC8 C-terminal Ig-like" evidence="1">
    <location>
        <begin position="518"/>
        <end position="621"/>
    </location>
</feature>
<proteinExistence type="predicted"/>
<dbReference type="eggNOG" id="KOG1938">
    <property type="taxonomic scope" value="Eukaryota"/>
</dbReference>
<dbReference type="InParanoid" id="T1HBC8"/>
<dbReference type="VEuPathDB" id="VectorBase:RPRC001338"/>
<keyword evidence="4" id="KW-1185">Reference proteome</keyword>
<evidence type="ECO:0000259" key="2">
    <source>
        <dbReference type="Pfam" id="PF24545"/>
    </source>
</evidence>
<name>T1HBC8_RHOPR</name>
<organism evidence="3 4">
    <name type="scientific">Rhodnius prolixus</name>
    <name type="common">Triatomid bug</name>
    <dbReference type="NCBI Taxonomy" id="13249"/>
    <lineage>
        <taxon>Eukaryota</taxon>
        <taxon>Metazoa</taxon>
        <taxon>Ecdysozoa</taxon>
        <taxon>Arthropoda</taxon>
        <taxon>Hexapoda</taxon>
        <taxon>Insecta</taxon>
        <taxon>Pterygota</taxon>
        <taxon>Neoptera</taxon>
        <taxon>Paraneoptera</taxon>
        <taxon>Hemiptera</taxon>
        <taxon>Heteroptera</taxon>
        <taxon>Panheteroptera</taxon>
        <taxon>Cimicomorpha</taxon>
        <taxon>Reduviidae</taxon>
        <taxon>Triatominae</taxon>
        <taxon>Rhodnius</taxon>
    </lineage>
</organism>
<dbReference type="PANTHER" id="PTHR12975:SF6">
    <property type="entry name" value="TRAFFICKING PROTEIN PARTICLE COMPLEX SUBUNIT 8"/>
    <property type="match status" value="1"/>
</dbReference>
<dbReference type="EnsemblMetazoa" id="RPRC001338-RA">
    <property type="protein sequence ID" value="RPRC001338-PA"/>
    <property type="gene ID" value="RPRC001338"/>
</dbReference>
<accession>T1HBC8</accession>
<evidence type="ECO:0000313" key="3">
    <source>
        <dbReference type="EnsemblMetazoa" id="RPRC001338-PA"/>
    </source>
</evidence>
<evidence type="ECO:0000259" key="1">
    <source>
        <dbReference type="Pfam" id="PF24542"/>
    </source>
</evidence>
<dbReference type="Proteomes" id="UP000015103">
    <property type="component" value="Unassembled WGS sequence"/>
</dbReference>
<evidence type="ECO:0000313" key="4">
    <source>
        <dbReference type="Proteomes" id="UP000015103"/>
    </source>
</evidence>
<protein>
    <submittedName>
        <fullName evidence="3">Uncharacterized protein</fullName>
    </submittedName>
</protein>
<dbReference type="AlphaFoldDB" id="T1HBC8"/>
<dbReference type="InterPro" id="IPR058541">
    <property type="entry name" value="Ig_TPPC8_1st"/>
</dbReference>
<dbReference type="HOGENOM" id="CLU_427824_0_0_1"/>
<feature type="domain" description="TPPC8 first Ig-like" evidence="2">
    <location>
        <begin position="247"/>
        <end position="379"/>
    </location>
</feature>
<dbReference type="PANTHER" id="PTHR12975">
    <property type="entry name" value="TRANSPORT PROTEIN TRAPP"/>
    <property type="match status" value="1"/>
</dbReference>
<dbReference type="Pfam" id="PF24542">
    <property type="entry name" value="Ig_TPPC8_C"/>
    <property type="match status" value="1"/>
</dbReference>
<dbReference type="GO" id="GO:1990072">
    <property type="term" value="C:TRAPPIII protein complex"/>
    <property type="evidence" value="ECO:0007669"/>
    <property type="project" value="TreeGrafter"/>
</dbReference>
<dbReference type="InterPro" id="IPR024420">
    <property type="entry name" value="TRAPP_III_complex_Trs85"/>
</dbReference>
<dbReference type="Pfam" id="PF24545">
    <property type="entry name" value="Ig_TPPC8_1st"/>
    <property type="match status" value="1"/>
</dbReference>
<sequence>MASLAAFMSGNEALSRKVIDYAEESITTYQTSCRVNQFATRATLLSVECLRGRGLYGEAAKQLIRMSGEDSDLRSAVLLEQAAYSFLASRKPLMYRKYAFHMVLAGHRYNKAGHKNHSMRCYYQAYQVYAGKWWSVAEDHILYTIGKQASQTKLTNNAMSALRKLVRRSSRQTAQQQMLYLQEYINTSKQMIEDTGQGNLSLPLIDCEKLQVLLNISTCKPPCANMTAASSITSDNLLPQKQYVEDLKWWKLEEKLVSYIDSGLSTMVFKPTVEVLTNRTDNLNPAVVVSGEPIGVCLNLRNPLHVAIKIGKLKLLWKMKCPSDDGSDSATENAEKLADSEILPTFTLEPDSNKNVVLTVTPKCVGNFQFTAISYSLMDIDESYSVCGLQSLTFPAGDNRLYFNVIENAPQMQAIKRRFLNEPVSTINFTESTAKKGPYIFCLPYLKTSQESKNDTYCLINWKADITDEYGIHAVTGQESLTINMTSDVAKVCPSFTPATLTIFGDLQVDENSNFKKLIYYQLQHPHTVNHNFLTNRLCTVPVTLWLQNSTDDAHLVKIDLVTLPKDVTEAGNVPECFAWVGKSEFSQEISRNERKNVLLQATFASPGAYDLTSRIAVFVQIKDELILQSCQIEASIIVY</sequence>
<dbReference type="EMBL" id="ACPB03009260">
    <property type="status" value="NOT_ANNOTATED_CDS"/>
    <property type="molecule type" value="Genomic_DNA"/>
</dbReference>
<dbReference type="STRING" id="13249.T1HBC8"/>